<dbReference type="Pfam" id="PF09851">
    <property type="entry name" value="SHOCT"/>
    <property type="match status" value="1"/>
</dbReference>
<reference evidence="2 3" key="1">
    <citation type="submission" date="2024-06" db="EMBL/GenBank/DDBJ databases">
        <authorList>
            <person name="Lee S.D."/>
        </authorList>
    </citation>
    <scope>NUCLEOTIDE SEQUENCE [LARGE SCALE GENOMIC DNA]</scope>
    <source>
        <strain evidence="2 3">N1-10</strain>
    </source>
</reference>
<name>A0ABV6XLL0_9ACTN</name>
<evidence type="ECO:0000313" key="3">
    <source>
        <dbReference type="Proteomes" id="UP001592581"/>
    </source>
</evidence>
<evidence type="ECO:0000313" key="2">
    <source>
        <dbReference type="EMBL" id="MFC1439067.1"/>
    </source>
</evidence>
<feature type="domain" description="SHOCT" evidence="1">
    <location>
        <begin position="167"/>
        <end position="194"/>
    </location>
</feature>
<dbReference type="RefSeq" id="WP_380564579.1">
    <property type="nucleotide sequence ID" value="NZ_JBEUKS010000004.1"/>
</dbReference>
<proteinExistence type="predicted"/>
<dbReference type="InterPro" id="IPR018649">
    <property type="entry name" value="SHOCT"/>
</dbReference>
<accession>A0ABV6XLL0</accession>
<dbReference type="Proteomes" id="UP001592581">
    <property type="component" value="Unassembled WGS sequence"/>
</dbReference>
<comment type="caution">
    <text evidence="2">The sequence shown here is derived from an EMBL/GenBank/DDBJ whole genome shotgun (WGS) entry which is preliminary data.</text>
</comment>
<organism evidence="2 3">
    <name type="scientific">Streptacidiphilus jeojiensis</name>
    <dbReference type="NCBI Taxonomy" id="3229225"/>
    <lineage>
        <taxon>Bacteria</taxon>
        <taxon>Bacillati</taxon>
        <taxon>Actinomycetota</taxon>
        <taxon>Actinomycetes</taxon>
        <taxon>Kitasatosporales</taxon>
        <taxon>Streptomycetaceae</taxon>
        <taxon>Streptacidiphilus</taxon>
    </lineage>
</organism>
<evidence type="ECO:0000259" key="1">
    <source>
        <dbReference type="Pfam" id="PF09851"/>
    </source>
</evidence>
<dbReference type="EMBL" id="JBEUKS010000004">
    <property type="protein sequence ID" value="MFC1439067.1"/>
    <property type="molecule type" value="Genomic_DNA"/>
</dbReference>
<sequence>MGLFGNKQTSATTAPLAEYKVVYRGGLPHLPKAKVAGIELRYWPDRLTLDPTSAAKKFWDPLSIPYGAISDLTIEQRQVSTAESLLASGSRGGIRDLATHNNIHLAYSDPTGQPMLLRVEMLTGVTVSGQAKKCAEMLDMIRVHGIRDHFATPSATTTPAASGSVADELAKLGQLMQQGILSADEFAAAKARLLGQ</sequence>
<keyword evidence="3" id="KW-1185">Reference proteome</keyword>
<protein>
    <submittedName>
        <fullName evidence="2">SHOCT domain-containing protein</fullName>
    </submittedName>
</protein>
<gene>
    <name evidence="2" type="ORF">ABUW04_12415</name>
</gene>